<feature type="transmembrane region" description="Helical" evidence="1">
    <location>
        <begin position="6"/>
        <end position="25"/>
    </location>
</feature>
<dbReference type="AlphaFoldDB" id="A0A0G0DLU3"/>
<name>A0A0G0DLU3_9BACT</name>
<gene>
    <name evidence="2" type="ORF">UR91_C0001G0020</name>
</gene>
<evidence type="ECO:0000256" key="1">
    <source>
        <dbReference type="SAM" id="Phobius"/>
    </source>
</evidence>
<dbReference type="EMBL" id="LBQZ01000001">
    <property type="protein sequence ID" value="KKP89831.1"/>
    <property type="molecule type" value="Genomic_DNA"/>
</dbReference>
<evidence type="ECO:0000313" key="3">
    <source>
        <dbReference type="Proteomes" id="UP000034798"/>
    </source>
</evidence>
<keyword evidence="1" id="KW-1133">Transmembrane helix</keyword>
<keyword evidence="1" id="KW-0812">Transmembrane</keyword>
<proteinExistence type="predicted"/>
<keyword evidence="1" id="KW-0472">Membrane</keyword>
<reference evidence="2 3" key="1">
    <citation type="journal article" date="2015" name="Nature">
        <title>rRNA introns, odd ribosomes, and small enigmatic genomes across a large radiation of phyla.</title>
        <authorList>
            <person name="Brown C.T."/>
            <person name="Hug L.A."/>
            <person name="Thomas B.C."/>
            <person name="Sharon I."/>
            <person name="Castelle C.J."/>
            <person name="Singh A."/>
            <person name="Wilkins M.J."/>
            <person name="Williams K.H."/>
            <person name="Banfield J.F."/>
        </authorList>
    </citation>
    <scope>NUCLEOTIDE SEQUENCE [LARGE SCALE GENOMIC DNA]</scope>
</reference>
<dbReference type="Proteomes" id="UP000034798">
    <property type="component" value="Unassembled WGS sequence"/>
</dbReference>
<accession>A0A0G0DLU3</accession>
<comment type="caution">
    <text evidence="2">The sequence shown here is derived from an EMBL/GenBank/DDBJ whole genome shotgun (WGS) entry which is preliminary data.</text>
</comment>
<sequence>MILNLNSILLILFFSSLFSIIFMIWKKWPILKHEQISNDNEKAFFELSYLKEVKHITIEGAKKHGYSLLVIAVRFYIQSTNFLREKYKEIKTKITEKINKRHINGEKKEISKFLKIIGDYKNKIREIKHKIKREENL</sequence>
<organism evidence="2 3">
    <name type="scientific">Candidatus Nomurabacteria bacterium GW2011_GWC2_35_8</name>
    <dbReference type="NCBI Taxonomy" id="1618752"/>
    <lineage>
        <taxon>Bacteria</taxon>
        <taxon>Candidatus Nomuraibacteriota</taxon>
    </lineage>
</organism>
<protein>
    <submittedName>
        <fullName evidence="2">Uncharacterized protein</fullName>
    </submittedName>
</protein>
<evidence type="ECO:0000313" key="2">
    <source>
        <dbReference type="EMBL" id="KKP89831.1"/>
    </source>
</evidence>